<keyword evidence="5 10" id="KW-0808">Transferase</keyword>
<dbReference type="PIRSF" id="PIRSF000724">
    <property type="entry name" value="Pgk"/>
    <property type="match status" value="1"/>
</dbReference>
<feature type="binding site" evidence="10">
    <location>
        <begin position="356"/>
        <end position="359"/>
    </location>
    <ligand>
        <name>ATP</name>
        <dbReference type="ChEBI" id="CHEBI:30616"/>
    </ligand>
</feature>
<feature type="binding site" evidence="10">
    <location>
        <position position="39"/>
    </location>
    <ligand>
        <name>substrate</name>
    </ligand>
</feature>
<proteinExistence type="inferred from homology"/>
<protein>
    <recommendedName>
        <fullName evidence="4 10">Phosphoglycerate kinase</fullName>
        <ecNumber evidence="3 10">2.7.2.3</ecNumber>
    </recommendedName>
</protein>
<dbReference type="InterPro" id="IPR001576">
    <property type="entry name" value="Phosphoglycerate_kinase"/>
</dbReference>
<reference evidence="12 13" key="1">
    <citation type="submission" date="2021-10" db="EMBL/GenBank/DDBJ databases">
        <title>Collection of gut derived symbiotic bacterial strains cultured from healthy donors.</title>
        <authorList>
            <person name="Lin H."/>
            <person name="Littmann E."/>
            <person name="Claire K."/>
            <person name="Pamer E."/>
        </authorList>
    </citation>
    <scope>NUCLEOTIDE SEQUENCE [LARGE SCALE GENOMIC DNA]</scope>
    <source>
        <strain evidence="12 13">MSK.17.68</strain>
    </source>
</reference>
<dbReference type="InterPro" id="IPR015911">
    <property type="entry name" value="Phosphoglycerate_kinase_CS"/>
</dbReference>
<feature type="binding site" evidence="10">
    <location>
        <position position="329"/>
    </location>
    <ligand>
        <name>ATP</name>
        <dbReference type="ChEBI" id="CHEBI:30616"/>
    </ligand>
</feature>
<dbReference type="CDD" id="cd00318">
    <property type="entry name" value="Phosphoglycerate_kinase"/>
    <property type="match status" value="1"/>
</dbReference>
<evidence type="ECO:0000256" key="9">
    <source>
        <dbReference type="ARBA" id="ARBA00023152"/>
    </source>
</evidence>
<dbReference type="InterPro" id="IPR036043">
    <property type="entry name" value="Phosphoglycerate_kinase_sf"/>
</dbReference>
<feature type="binding site" evidence="10">
    <location>
        <begin position="62"/>
        <end position="65"/>
    </location>
    <ligand>
        <name>substrate</name>
    </ligand>
</feature>
<dbReference type="EC" id="2.7.2.3" evidence="3 10"/>
<dbReference type="Gene3D" id="3.40.50.1260">
    <property type="entry name" value="Phosphoglycerate kinase, N-terminal domain"/>
    <property type="match status" value="2"/>
</dbReference>
<evidence type="ECO:0000256" key="2">
    <source>
        <dbReference type="ARBA" id="ARBA00004838"/>
    </source>
</evidence>
<evidence type="ECO:0000256" key="5">
    <source>
        <dbReference type="ARBA" id="ARBA00022679"/>
    </source>
</evidence>
<keyword evidence="7 10" id="KW-0418">Kinase</keyword>
<keyword evidence="9 10" id="KW-0324">Glycolysis</keyword>
<name>A0ABS8CUQ8_9FIRM</name>
<sequence length="400" mass="42678">MSMLNKKTIEDINVAGKKVLVRCDFNVPLQDGVITDENRLVGALPTIKYLIAQGAKVILCSHLGKPKGEPKPELSLAPVAKRLSEMLGQEVVFAADANVVGENAKAAVSNMKDGDVVLLENTRYRKEETKNEENFSKELASLAEIFVNDAFGTAHRAHCSTVGAGQFLEERACGYLIQKELKFLGEAVANPVRPFTAILGGAKVSDKINVINQLLDKVDNLIIGGGMAYTFLKSQGYEIGDSLLEADKVDYAKEMIEKAEAKGVKLYLPVDFKTADRFAADAEVAITEDQNIADGYQGLDIGPKTVEKFVDVVNNSKTIVWNGPMGVFEFEAFAGGTLAIAKAMAALEDATTVIGGGDSAAAVNQLGFGDKMTHVSTGGGASLEFLEGKELPGIAALDNK</sequence>
<evidence type="ECO:0000256" key="6">
    <source>
        <dbReference type="ARBA" id="ARBA00022741"/>
    </source>
</evidence>
<feature type="binding site" evidence="10">
    <location>
        <position position="298"/>
    </location>
    <ligand>
        <name>ATP</name>
        <dbReference type="ChEBI" id="CHEBI:30616"/>
    </ligand>
</feature>
<comment type="caution">
    <text evidence="12">The sequence shown here is derived from an EMBL/GenBank/DDBJ whole genome shotgun (WGS) entry which is preliminary data.</text>
</comment>
<evidence type="ECO:0000256" key="8">
    <source>
        <dbReference type="ARBA" id="ARBA00022840"/>
    </source>
</evidence>
<feature type="binding site" evidence="10">
    <location>
        <position position="123"/>
    </location>
    <ligand>
        <name>substrate</name>
    </ligand>
</feature>
<feature type="binding site" evidence="10">
    <location>
        <begin position="24"/>
        <end position="26"/>
    </location>
    <ligand>
        <name>substrate</name>
    </ligand>
</feature>
<keyword evidence="8 10" id="KW-0067">ATP-binding</keyword>
<dbReference type="InterPro" id="IPR015824">
    <property type="entry name" value="Phosphoglycerate_kinase_N"/>
</dbReference>
<evidence type="ECO:0000313" key="12">
    <source>
        <dbReference type="EMBL" id="MCB5445195.1"/>
    </source>
</evidence>
<keyword evidence="6 10" id="KW-0547">Nucleotide-binding</keyword>
<comment type="subunit">
    <text evidence="10">Monomer.</text>
</comment>
<dbReference type="Proteomes" id="UP001299409">
    <property type="component" value="Unassembled WGS sequence"/>
</dbReference>
<evidence type="ECO:0000256" key="1">
    <source>
        <dbReference type="ARBA" id="ARBA00000642"/>
    </source>
</evidence>
<evidence type="ECO:0000313" key="13">
    <source>
        <dbReference type="Proteomes" id="UP001299409"/>
    </source>
</evidence>
<comment type="pathway">
    <text evidence="2 10">Carbohydrate degradation; glycolysis; pyruvate from D-glyceraldehyde 3-phosphate: step 2/5.</text>
</comment>
<feature type="binding site" evidence="10">
    <location>
        <position position="156"/>
    </location>
    <ligand>
        <name>substrate</name>
    </ligand>
</feature>
<keyword evidence="10" id="KW-0963">Cytoplasm</keyword>
<dbReference type="EMBL" id="JAJBMB010000002">
    <property type="protein sequence ID" value="MCB5445195.1"/>
    <property type="molecule type" value="Genomic_DNA"/>
</dbReference>
<evidence type="ECO:0000256" key="4">
    <source>
        <dbReference type="ARBA" id="ARBA00016471"/>
    </source>
</evidence>
<dbReference type="PRINTS" id="PR00477">
    <property type="entry name" value="PHGLYCKINASE"/>
</dbReference>
<dbReference type="PANTHER" id="PTHR11406">
    <property type="entry name" value="PHOSPHOGLYCERATE KINASE"/>
    <property type="match status" value="1"/>
</dbReference>
<dbReference type="SUPFAM" id="SSF53748">
    <property type="entry name" value="Phosphoglycerate kinase"/>
    <property type="match status" value="1"/>
</dbReference>
<comment type="catalytic activity">
    <reaction evidence="1 10 11">
        <text>(2R)-3-phosphoglycerate + ATP = (2R)-3-phospho-glyceroyl phosphate + ADP</text>
        <dbReference type="Rhea" id="RHEA:14801"/>
        <dbReference type="ChEBI" id="CHEBI:30616"/>
        <dbReference type="ChEBI" id="CHEBI:57604"/>
        <dbReference type="ChEBI" id="CHEBI:58272"/>
        <dbReference type="ChEBI" id="CHEBI:456216"/>
        <dbReference type="EC" id="2.7.2.3"/>
    </reaction>
</comment>
<dbReference type="PROSITE" id="PS00111">
    <property type="entry name" value="PGLYCERATE_KINASE"/>
    <property type="match status" value="1"/>
</dbReference>
<dbReference type="GO" id="GO:0016301">
    <property type="term" value="F:kinase activity"/>
    <property type="evidence" value="ECO:0007669"/>
    <property type="project" value="UniProtKB-KW"/>
</dbReference>
<gene>
    <name evidence="10" type="primary">pgk</name>
    <name evidence="12" type="ORF">LIP50_03155</name>
</gene>
<evidence type="ECO:0000256" key="10">
    <source>
        <dbReference type="HAMAP-Rule" id="MF_00145"/>
    </source>
</evidence>
<dbReference type="HAMAP" id="MF_00145">
    <property type="entry name" value="Phosphoglyc_kinase"/>
    <property type="match status" value="1"/>
</dbReference>
<evidence type="ECO:0000256" key="11">
    <source>
        <dbReference type="RuleBase" id="RU000532"/>
    </source>
</evidence>
<evidence type="ECO:0000256" key="3">
    <source>
        <dbReference type="ARBA" id="ARBA00013061"/>
    </source>
</evidence>
<comment type="subcellular location">
    <subcellularLocation>
        <location evidence="10">Cytoplasm</location>
    </subcellularLocation>
</comment>
<feature type="binding site" evidence="10">
    <location>
        <position position="207"/>
    </location>
    <ligand>
        <name>ATP</name>
        <dbReference type="ChEBI" id="CHEBI:30616"/>
    </ligand>
</feature>
<accession>A0ABS8CUQ8</accession>
<organism evidence="12 13">
    <name type="scientific">Intestinibacter bartlettii</name>
    <dbReference type="NCBI Taxonomy" id="261299"/>
    <lineage>
        <taxon>Bacteria</taxon>
        <taxon>Bacillati</taxon>
        <taxon>Bacillota</taxon>
        <taxon>Clostridia</taxon>
        <taxon>Peptostreptococcales</taxon>
        <taxon>Peptostreptococcaceae</taxon>
        <taxon>Intestinibacter</taxon>
    </lineage>
</organism>
<dbReference type="RefSeq" id="WP_226914228.1">
    <property type="nucleotide sequence ID" value="NZ_BAABXU010000001.1"/>
</dbReference>
<comment type="similarity">
    <text evidence="10 11">Belongs to the phosphoglycerate kinase family.</text>
</comment>
<dbReference type="PANTHER" id="PTHR11406:SF23">
    <property type="entry name" value="PHOSPHOGLYCERATE KINASE 1, CHLOROPLASTIC-RELATED"/>
    <property type="match status" value="1"/>
</dbReference>
<evidence type="ECO:0000256" key="7">
    <source>
        <dbReference type="ARBA" id="ARBA00022777"/>
    </source>
</evidence>
<keyword evidence="13" id="KW-1185">Reference proteome</keyword>
<dbReference type="Pfam" id="PF00162">
    <property type="entry name" value="PGK"/>
    <property type="match status" value="1"/>
</dbReference>